<protein>
    <submittedName>
        <fullName evidence="2">Uncharacterized protein</fullName>
    </submittedName>
</protein>
<evidence type="ECO:0000313" key="2">
    <source>
        <dbReference type="EMBL" id="CAK0791595.1"/>
    </source>
</evidence>
<proteinExistence type="predicted"/>
<comment type="caution">
    <text evidence="2">The sequence shown here is derived from an EMBL/GenBank/DDBJ whole genome shotgun (WGS) entry which is preliminary data.</text>
</comment>
<feature type="non-terminal residue" evidence="2">
    <location>
        <position position="1"/>
    </location>
</feature>
<dbReference type="EMBL" id="CAUYUJ010000615">
    <property type="protein sequence ID" value="CAK0791595.1"/>
    <property type="molecule type" value="Genomic_DNA"/>
</dbReference>
<evidence type="ECO:0000256" key="1">
    <source>
        <dbReference type="SAM" id="MobiDB-lite"/>
    </source>
</evidence>
<feature type="region of interest" description="Disordered" evidence="1">
    <location>
        <begin position="1"/>
        <end position="55"/>
    </location>
</feature>
<organism evidence="2 3">
    <name type="scientific">Prorocentrum cordatum</name>
    <dbReference type="NCBI Taxonomy" id="2364126"/>
    <lineage>
        <taxon>Eukaryota</taxon>
        <taxon>Sar</taxon>
        <taxon>Alveolata</taxon>
        <taxon>Dinophyceae</taxon>
        <taxon>Prorocentrales</taxon>
        <taxon>Prorocentraceae</taxon>
        <taxon>Prorocentrum</taxon>
    </lineage>
</organism>
<sequence>AGASIQPLADPASAEPERANGPAAPEAQDDAAAPSDEGPPEVQAAGAPEPARCGEAGGRAGPGCLLGGERERWCPAGHPLLEFHARAGYACNLCQVVVGVEGAANVGLPRLRPRRVPALRRRPWRSRAAAGALLPEGPPARRARGAGERAVEPGAVPELPGGGAGAAEGARLGLPGLPLRRVRGVLPAAGGAARGLRLTLLAAPSFFSSSVSWDVSDSPRPSLLPSWFPPLRPAALLTS</sequence>
<feature type="compositionally biased region" description="Low complexity" evidence="1">
    <location>
        <begin position="22"/>
        <end position="36"/>
    </location>
</feature>
<accession>A0ABN9PMP4</accession>
<name>A0ABN9PMP4_9DINO</name>
<evidence type="ECO:0000313" key="3">
    <source>
        <dbReference type="Proteomes" id="UP001189429"/>
    </source>
</evidence>
<reference evidence="2" key="1">
    <citation type="submission" date="2023-10" db="EMBL/GenBank/DDBJ databases">
        <authorList>
            <person name="Chen Y."/>
            <person name="Shah S."/>
            <person name="Dougan E. K."/>
            <person name="Thang M."/>
            <person name="Chan C."/>
        </authorList>
    </citation>
    <scope>NUCLEOTIDE SEQUENCE [LARGE SCALE GENOMIC DNA]</scope>
</reference>
<dbReference type="Proteomes" id="UP001189429">
    <property type="component" value="Unassembled WGS sequence"/>
</dbReference>
<keyword evidence="3" id="KW-1185">Reference proteome</keyword>
<gene>
    <name evidence="2" type="ORF">PCOR1329_LOCUS2442</name>
</gene>